<dbReference type="InterPro" id="IPR011940">
    <property type="entry name" value="Dmc1"/>
</dbReference>
<dbReference type="PIRSF" id="PIRSF005856">
    <property type="entry name" value="Rad51"/>
    <property type="match status" value="1"/>
</dbReference>
<dbReference type="GO" id="GO:0070192">
    <property type="term" value="P:chromosome organization involved in meiotic cell cycle"/>
    <property type="evidence" value="ECO:0007669"/>
    <property type="project" value="TreeGrafter"/>
</dbReference>
<dbReference type="NCBIfam" id="TIGR02238">
    <property type="entry name" value="recomb_DMC1"/>
    <property type="match status" value="1"/>
</dbReference>
<dbReference type="PANTHER" id="PTHR22942">
    <property type="entry name" value="RECA/RAD51/RADA DNA STRAND-PAIRING FAMILY MEMBER"/>
    <property type="match status" value="1"/>
</dbReference>
<evidence type="ECO:0000256" key="7">
    <source>
        <dbReference type="ARBA" id="ARBA00023254"/>
    </source>
</evidence>
<evidence type="ECO:0000313" key="12">
    <source>
        <dbReference type="EMBL" id="OII74042.1"/>
    </source>
</evidence>
<dbReference type="VEuPathDB" id="CryptoDB:cubi_02844"/>
<dbReference type="SUPFAM" id="SSF47794">
    <property type="entry name" value="Rad51 N-terminal domain-like"/>
    <property type="match status" value="1"/>
</dbReference>
<dbReference type="GO" id="GO:0042148">
    <property type="term" value="P:DNA strand invasion"/>
    <property type="evidence" value="ECO:0007669"/>
    <property type="project" value="TreeGrafter"/>
</dbReference>
<dbReference type="PROSITE" id="PS50162">
    <property type="entry name" value="RECA_2"/>
    <property type="match status" value="1"/>
</dbReference>
<keyword evidence="13" id="KW-1185">Reference proteome</keyword>
<dbReference type="GO" id="GO:0000150">
    <property type="term" value="F:DNA strand exchange activity"/>
    <property type="evidence" value="ECO:0007669"/>
    <property type="project" value="InterPro"/>
</dbReference>
<dbReference type="InterPro" id="IPR010995">
    <property type="entry name" value="DNA_repair_Rad51/TF_NusA_a-hlx"/>
</dbReference>
<dbReference type="GO" id="GO:0000794">
    <property type="term" value="C:condensed nuclear chromosome"/>
    <property type="evidence" value="ECO:0007669"/>
    <property type="project" value="TreeGrafter"/>
</dbReference>
<dbReference type="NCBIfam" id="NF003301">
    <property type="entry name" value="PRK04301.1"/>
    <property type="match status" value="1"/>
</dbReference>
<evidence type="ECO:0000256" key="8">
    <source>
        <dbReference type="ARBA" id="ARBA00023306"/>
    </source>
</evidence>
<keyword evidence="3 9" id="KW-0547">Nucleotide-binding</keyword>
<dbReference type="GO" id="GO:0003690">
    <property type="term" value="F:double-stranded DNA binding"/>
    <property type="evidence" value="ECO:0007669"/>
    <property type="project" value="TreeGrafter"/>
</dbReference>
<keyword evidence="8" id="KW-0131">Cell cycle</keyword>
<keyword evidence="6" id="KW-0539">Nucleus</keyword>
<feature type="domain" description="RecA family profile 1" evidence="10">
    <location>
        <begin position="101"/>
        <end position="272"/>
    </location>
</feature>
<dbReference type="PROSITE" id="PS50163">
    <property type="entry name" value="RECA_3"/>
    <property type="match status" value="1"/>
</dbReference>
<comment type="subcellular location">
    <subcellularLocation>
        <location evidence="1">Nucleus</location>
    </subcellularLocation>
</comment>
<evidence type="ECO:0000259" key="11">
    <source>
        <dbReference type="PROSITE" id="PS50163"/>
    </source>
</evidence>
<dbReference type="SUPFAM" id="SSF52540">
    <property type="entry name" value="P-loop containing nucleoside triphosphate hydrolases"/>
    <property type="match status" value="1"/>
</dbReference>
<dbReference type="FunFam" id="1.10.150.20:FF:000126">
    <property type="entry name" value="DNA repair protein RAD51 homolog"/>
    <property type="match status" value="1"/>
</dbReference>
<evidence type="ECO:0000256" key="6">
    <source>
        <dbReference type="ARBA" id="ARBA00023242"/>
    </source>
</evidence>
<dbReference type="GO" id="GO:0006312">
    <property type="term" value="P:mitotic recombination"/>
    <property type="evidence" value="ECO:0007669"/>
    <property type="project" value="TreeGrafter"/>
</dbReference>
<name>A0A1J4MIG0_9CRYT</name>
<dbReference type="InterPro" id="IPR013632">
    <property type="entry name" value="Rad51_C"/>
</dbReference>
<comment type="similarity">
    <text evidence="2">Belongs to the RecA family. DMC1 subfamily.</text>
</comment>
<dbReference type="Pfam" id="PF08423">
    <property type="entry name" value="Rad51"/>
    <property type="match status" value="1"/>
</dbReference>
<dbReference type="InterPro" id="IPR020587">
    <property type="entry name" value="RecA_monomer-monomer_interface"/>
</dbReference>
<accession>A0A1J4MIG0</accession>
<dbReference type="GeneID" id="39979634"/>
<dbReference type="GO" id="GO:0140664">
    <property type="term" value="F:ATP-dependent DNA damage sensor activity"/>
    <property type="evidence" value="ECO:0007669"/>
    <property type="project" value="InterPro"/>
</dbReference>
<reference evidence="12 13" key="1">
    <citation type="submission" date="2016-10" db="EMBL/GenBank/DDBJ databases">
        <title>Reductive evolution of mitochondrial metabolism and differential evolution of invasion-related proteins in Cryptosporidium.</title>
        <authorList>
            <person name="Liu S."/>
            <person name="Roellig D.M."/>
            <person name="Guo Y."/>
            <person name="Li N."/>
            <person name="Frace M.A."/>
            <person name="Tang K."/>
            <person name="Zhang L."/>
            <person name="Feng Y."/>
            <person name="Xiao L."/>
        </authorList>
    </citation>
    <scope>NUCLEOTIDE SEQUENCE [LARGE SCALE GENOMIC DNA]</scope>
    <source>
        <strain evidence="12">39726</strain>
    </source>
</reference>
<evidence type="ECO:0000259" key="10">
    <source>
        <dbReference type="PROSITE" id="PS50162"/>
    </source>
</evidence>
<organism evidence="12 13">
    <name type="scientific">Cryptosporidium ubiquitum</name>
    <dbReference type="NCBI Taxonomy" id="857276"/>
    <lineage>
        <taxon>Eukaryota</taxon>
        <taxon>Sar</taxon>
        <taxon>Alveolata</taxon>
        <taxon>Apicomplexa</taxon>
        <taxon>Conoidasida</taxon>
        <taxon>Coccidia</taxon>
        <taxon>Eucoccidiorida</taxon>
        <taxon>Eimeriorina</taxon>
        <taxon>Cryptosporidiidae</taxon>
        <taxon>Cryptosporidium</taxon>
    </lineage>
</organism>
<dbReference type="Gene3D" id="3.40.50.300">
    <property type="entry name" value="P-loop containing nucleotide triphosphate hydrolases"/>
    <property type="match status" value="1"/>
</dbReference>
<dbReference type="EMBL" id="LRBP01000013">
    <property type="protein sequence ID" value="OII74042.1"/>
    <property type="molecule type" value="Genomic_DNA"/>
</dbReference>
<dbReference type="PANTHER" id="PTHR22942:SF30">
    <property type="entry name" value="MEIOTIC RECOMBINATION PROTEIN DMC1_LIM15 HOMOLOG"/>
    <property type="match status" value="1"/>
</dbReference>
<evidence type="ECO:0000256" key="1">
    <source>
        <dbReference type="ARBA" id="ARBA00004123"/>
    </source>
</evidence>
<comment type="caution">
    <text evidence="12">The sequence shown here is derived from an EMBL/GenBank/DDBJ whole genome shotgun (WGS) entry which is preliminary data.</text>
</comment>
<dbReference type="Proteomes" id="UP000186176">
    <property type="component" value="Unassembled WGS sequence"/>
</dbReference>
<proteinExistence type="inferred from homology"/>
<dbReference type="InterPro" id="IPR020588">
    <property type="entry name" value="RecA_ATP-bd"/>
</dbReference>
<gene>
    <name evidence="12" type="ORF">cubi_02844</name>
</gene>
<dbReference type="GO" id="GO:0003697">
    <property type="term" value="F:single-stranded DNA binding"/>
    <property type="evidence" value="ECO:0007669"/>
    <property type="project" value="TreeGrafter"/>
</dbReference>
<protein>
    <submittedName>
        <fullName evidence="12">Meiotic recombination protein DMC1-like protein</fullName>
    </submittedName>
</protein>
<evidence type="ECO:0000256" key="5">
    <source>
        <dbReference type="ARBA" id="ARBA00023125"/>
    </source>
</evidence>
<evidence type="ECO:0000256" key="3">
    <source>
        <dbReference type="ARBA" id="ARBA00022741"/>
    </source>
</evidence>
<evidence type="ECO:0000256" key="4">
    <source>
        <dbReference type="ARBA" id="ARBA00022840"/>
    </source>
</evidence>
<feature type="domain" description="RecA family profile 2" evidence="11">
    <location>
        <begin position="279"/>
        <end position="342"/>
    </location>
</feature>
<evidence type="ECO:0000256" key="2">
    <source>
        <dbReference type="ARBA" id="ARBA00008897"/>
    </source>
</evidence>
<keyword evidence="4 9" id="KW-0067">ATP-binding</keyword>
<evidence type="ECO:0000256" key="9">
    <source>
        <dbReference type="RuleBase" id="RU003422"/>
    </source>
</evidence>
<dbReference type="Pfam" id="PF14520">
    <property type="entry name" value="HHH_5"/>
    <property type="match status" value="1"/>
</dbReference>
<sequence>MSTFCQSKSVAKQVSAKGSEEEAFVEIDKLQSAGINVADINKLKTAGLCTVLSIIQATKKELCNIKGLSEAKVEKIVEAAQKLDQSSSFQSGSEVMSRRQNILRITTGSEQFDKMLMGGFESMCITEIFGENRCGKTQICHTLCVAAQLPLEMNGGNGKVCFIDTEGTFRPERIVKIAERFGVQGDAALDNIMYARAYTHEHLNQLISAAAGKMIEEKFALLIVDSIIALFRTEFSGRGELAERQQILNKTLSKLNKLADQFNIAIVMTNHVMADPAGGMSFMPNVAKPVGGHVIGHASHVRLSLRKGKGEQRVCKVYGSPHLPESECVIQLSDGGIIDPID</sequence>
<dbReference type="OrthoDB" id="10251254at2759"/>
<dbReference type="RefSeq" id="XP_028875262.1">
    <property type="nucleotide sequence ID" value="XM_029019855.1"/>
</dbReference>
<dbReference type="InterPro" id="IPR016467">
    <property type="entry name" value="DNA_recomb/repair_RecA-like"/>
</dbReference>
<dbReference type="GO" id="GO:0005524">
    <property type="term" value="F:ATP binding"/>
    <property type="evidence" value="ECO:0007669"/>
    <property type="project" value="UniProtKB-KW"/>
</dbReference>
<dbReference type="GO" id="GO:0007131">
    <property type="term" value="P:reciprocal meiotic recombination"/>
    <property type="evidence" value="ECO:0007669"/>
    <property type="project" value="InterPro"/>
</dbReference>
<dbReference type="InterPro" id="IPR027417">
    <property type="entry name" value="P-loop_NTPase"/>
</dbReference>
<dbReference type="Gene3D" id="1.10.150.20">
    <property type="entry name" value="5' to 3' exonuclease, C-terminal subdomain"/>
    <property type="match status" value="1"/>
</dbReference>
<keyword evidence="7" id="KW-0469">Meiosis</keyword>
<dbReference type="AlphaFoldDB" id="A0A1J4MIG0"/>
<dbReference type="FunFam" id="3.40.50.300:FF:000239">
    <property type="entry name" value="Meiotic recombination protein DMC1"/>
    <property type="match status" value="1"/>
</dbReference>
<evidence type="ECO:0000313" key="13">
    <source>
        <dbReference type="Proteomes" id="UP000186176"/>
    </source>
</evidence>
<keyword evidence="5" id="KW-0238">DNA-binding</keyword>
<dbReference type="GO" id="GO:0000730">
    <property type="term" value="P:DNA recombinase assembly"/>
    <property type="evidence" value="ECO:0007669"/>
    <property type="project" value="TreeGrafter"/>
</dbReference>